<keyword evidence="7" id="KW-1185">Reference proteome</keyword>
<comment type="caution">
    <text evidence="6">The sequence shown here is derived from an EMBL/GenBank/DDBJ whole genome shotgun (WGS) entry which is preliminary data.</text>
</comment>
<evidence type="ECO:0000259" key="5">
    <source>
        <dbReference type="PROSITE" id="PS51891"/>
    </source>
</evidence>
<dbReference type="PANTHER" id="PTHR33337">
    <property type="entry name" value="GFA DOMAIN-CONTAINING PROTEIN"/>
    <property type="match status" value="1"/>
</dbReference>
<gene>
    <name evidence="6" type="ORF">D3874_12055</name>
</gene>
<organism evidence="6 7">
    <name type="scientific">Oleomonas cavernae</name>
    <dbReference type="NCBI Taxonomy" id="2320859"/>
    <lineage>
        <taxon>Bacteria</taxon>
        <taxon>Pseudomonadati</taxon>
        <taxon>Pseudomonadota</taxon>
        <taxon>Alphaproteobacteria</taxon>
        <taxon>Acetobacterales</taxon>
        <taxon>Acetobacteraceae</taxon>
        <taxon>Oleomonas</taxon>
    </lineage>
</organism>
<protein>
    <submittedName>
        <fullName evidence="6">GFA family protein</fullName>
    </submittedName>
</protein>
<dbReference type="GO" id="GO:0016846">
    <property type="term" value="F:carbon-sulfur lyase activity"/>
    <property type="evidence" value="ECO:0007669"/>
    <property type="project" value="InterPro"/>
</dbReference>
<dbReference type="InterPro" id="IPR011057">
    <property type="entry name" value="Mss4-like_sf"/>
</dbReference>
<dbReference type="PANTHER" id="PTHR33337:SF40">
    <property type="entry name" value="CENP-V_GFA DOMAIN-CONTAINING PROTEIN-RELATED"/>
    <property type="match status" value="1"/>
</dbReference>
<dbReference type="GO" id="GO:0046872">
    <property type="term" value="F:metal ion binding"/>
    <property type="evidence" value="ECO:0007669"/>
    <property type="project" value="UniProtKB-KW"/>
</dbReference>
<dbReference type="AlphaFoldDB" id="A0A418WCB8"/>
<evidence type="ECO:0000256" key="3">
    <source>
        <dbReference type="ARBA" id="ARBA00022833"/>
    </source>
</evidence>
<evidence type="ECO:0000256" key="2">
    <source>
        <dbReference type="ARBA" id="ARBA00022723"/>
    </source>
</evidence>
<evidence type="ECO:0000256" key="4">
    <source>
        <dbReference type="ARBA" id="ARBA00023239"/>
    </source>
</evidence>
<evidence type="ECO:0000256" key="1">
    <source>
        <dbReference type="ARBA" id="ARBA00005495"/>
    </source>
</evidence>
<dbReference type="Proteomes" id="UP000284605">
    <property type="component" value="Unassembled WGS sequence"/>
</dbReference>
<sequence length="226" mass="24832">MAGAASIPACCRITLPTTFPASIPGSTATWAFTRPGRRPSRTAAAMRLPPATPCCQARPDPSLLCRRPRWHAAGRTREDTMRPITADDPLTGGCLCGRLRYRVIAPPLSTSHCHCTLCRRANAAGFVTWSTVPRAAFSFNQDSPKDYAWSPRAVRQFCPDCGSQLTFRFVELADEIDITCATLDEPDRVTPEYHTWVANKLPWIVLGNDGIPHHDEWGSDTVPDGV</sequence>
<keyword evidence="4" id="KW-0456">Lyase</keyword>
<dbReference type="PROSITE" id="PS51891">
    <property type="entry name" value="CENP_V_GFA"/>
    <property type="match status" value="1"/>
</dbReference>
<dbReference type="Gene3D" id="3.90.1590.10">
    <property type="entry name" value="glutathione-dependent formaldehyde- activating enzyme (gfa)"/>
    <property type="match status" value="1"/>
</dbReference>
<accession>A0A418WCB8</accession>
<keyword evidence="2" id="KW-0479">Metal-binding</keyword>
<evidence type="ECO:0000313" key="7">
    <source>
        <dbReference type="Proteomes" id="UP000284605"/>
    </source>
</evidence>
<proteinExistence type="inferred from homology"/>
<comment type="similarity">
    <text evidence="1">Belongs to the Gfa family.</text>
</comment>
<dbReference type="SUPFAM" id="SSF51316">
    <property type="entry name" value="Mss4-like"/>
    <property type="match status" value="1"/>
</dbReference>
<name>A0A418WCB8_9PROT</name>
<dbReference type="InterPro" id="IPR006913">
    <property type="entry name" value="CENP-V/GFA"/>
</dbReference>
<dbReference type="Pfam" id="PF04828">
    <property type="entry name" value="GFA"/>
    <property type="match status" value="1"/>
</dbReference>
<keyword evidence="3" id="KW-0862">Zinc</keyword>
<feature type="domain" description="CENP-V/GFA" evidence="5">
    <location>
        <begin position="90"/>
        <end position="194"/>
    </location>
</feature>
<evidence type="ECO:0000313" key="6">
    <source>
        <dbReference type="EMBL" id="RJF87665.1"/>
    </source>
</evidence>
<reference evidence="6 7" key="1">
    <citation type="submission" date="2018-09" db="EMBL/GenBank/DDBJ databases">
        <authorList>
            <person name="Zhu H."/>
        </authorList>
    </citation>
    <scope>NUCLEOTIDE SEQUENCE [LARGE SCALE GENOMIC DNA]</scope>
    <source>
        <strain evidence="6 7">K1W22B-8</strain>
    </source>
</reference>
<dbReference type="EMBL" id="QYUK01000011">
    <property type="protein sequence ID" value="RJF87665.1"/>
    <property type="molecule type" value="Genomic_DNA"/>
</dbReference>